<proteinExistence type="predicted"/>
<dbReference type="AlphaFoldDB" id="A0A975BZL1"/>
<dbReference type="Proteomes" id="UP000663918">
    <property type="component" value="Chromosome"/>
</dbReference>
<feature type="transmembrane region" description="Helical" evidence="2">
    <location>
        <begin position="90"/>
        <end position="112"/>
    </location>
</feature>
<evidence type="ECO:0008006" key="5">
    <source>
        <dbReference type="Google" id="ProtNLM"/>
    </source>
</evidence>
<evidence type="ECO:0000313" key="4">
    <source>
        <dbReference type="Proteomes" id="UP000663918"/>
    </source>
</evidence>
<keyword evidence="1" id="KW-0175">Coiled coil</keyword>
<reference evidence="3" key="1">
    <citation type="submission" date="2020-09" db="EMBL/GenBank/DDBJ databases">
        <title>Brevundimonas sp. LVF2 isolated from a puddle in Goettingen, Germany.</title>
        <authorList>
            <person name="Friedrich I."/>
            <person name="Klassen A."/>
            <person name="Hannes N."/>
            <person name="Schneider D."/>
            <person name="Hertel R."/>
            <person name="Daniel R."/>
        </authorList>
    </citation>
    <scope>NUCLEOTIDE SEQUENCE</scope>
    <source>
        <strain evidence="3">LVF2</strain>
    </source>
</reference>
<feature type="transmembrane region" description="Helical" evidence="2">
    <location>
        <begin position="124"/>
        <end position="145"/>
    </location>
</feature>
<dbReference type="Gene3D" id="3.30.450.40">
    <property type="match status" value="1"/>
</dbReference>
<name>A0A975BZL1_9CAUL</name>
<feature type="coiled-coil region" evidence="1">
    <location>
        <begin position="394"/>
        <end position="428"/>
    </location>
</feature>
<dbReference type="EMBL" id="CP062222">
    <property type="protein sequence ID" value="QTC90029.1"/>
    <property type="molecule type" value="Genomic_DNA"/>
</dbReference>
<evidence type="ECO:0000313" key="3">
    <source>
        <dbReference type="EMBL" id="QTC90029.1"/>
    </source>
</evidence>
<keyword evidence="4" id="KW-1185">Reference proteome</keyword>
<organism evidence="3 4">
    <name type="scientific">Brevundimonas goettingensis</name>
    <dbReference type="NCBI Taxonomy" id="2774190"/>
    <lineage>
        <taxon>Bacteria</taxon>
        <taxon>Pseudomonadati</taxon>
        <taxon>Pseudomonadota</taxon>
        <taxon>Alphaproteobacteria</taxon>
        <taxon>Caulobacterales</taxon>
        <taxon>Caulobacteraceae</taxon>
        <taxon>Brevundimonas</taxon>
    </lineage>
</organism>
<accession>A0A975BZL1</accession>
<feature type="transmembrane region" description="Helical" evidence="2">
    <location>
        <begin position="54"/>
        <end position="78"/>
    </location>
</feature>
<dbReference type="InterPro" id="IPR029016">
    <property type="entry name" value="GAF-like_dom_sf"/>
</dbReference>
<evidence type="ECO:0000256" key="2">
    <source>
        <dbReference type="SAM" id="Phobius"/>
    </source>
</evidence>
<dbReference type="RefSeq" id="WP_207868446.1">
    <property type="nucleotide sequence ID" value="NZ_CP062222.1"/>
</dbReference>
<feature type="transmembrane region" description="Helical" evidence="2">
    <location>
        <begin position="157"/>
        <end position="176"/>
    </location>
</feature>
<sequence length="431" mass="46962">MSQVGTYTFLWENHPAVQVALSSLYQLIMGAGPVLLLVFAVLMRREALGRPVSLFWRVSPAIYAVAQTLLTVATQAASLTFTTLPVIGDGFLAGIVLQWLGFALAFAVLLLGWREAVGAERTRFGFLFVALCLLFLSGSGLGFYINLTGNDFSLRNPVAVASHLCALGGIAAFLYASLRHKIVDLGFAVNRTLVYGVLSTVLLFGFWFCEWGLEDIIPAETREANILISAGIAFAIFLAFHHIRDWVEKAIEHLFFRAWRDNEARLKRFLKDAAFINRAEALKEAAVTEFRRFAGGTEAALYRVEPAAATLSAGAVTGLPPSLNADAPALVRLRADREPLDGALAEGLGAALILPIVQRSEVIGLFALGPKPSGEVFRPDERVLLAEAAHRIGLDLHLLEVERLEIEAVEQRRRADLLEQQMQKALAVGAA</sequence>
<keyword evidence="2" id="KW-1133">Transmembrane helix</keyword>
<dbReference type="KEGG" id="bgoe:IFJ75_12100"/>
<evidence type="ECO:0000256" key="1">
    <source>
        <dbReference type="SAM" id="Coils"/>
    </source>
</evidence>
<feature type="transmembrane region" description="Helical" evidence="2">
    <location>
        <begin position="188"/>
        <end position="208"/>
    </location>
</feature>
<protein>
    <recommendedName>
        <fullName evidence="5">GAF domain-containing protein</fullName>
    </recommendedName>
</protein>
<keyword evidence="2" id="KW-0812">Transmembrane</keyword>
<gene>
    <name evidence="3" type="ORF">IFJ75_12100</name>
</gene>
<feature type="transmembrane region" description="Helical" evidence="2">
    <location>
        <begin position="20"/>
        <end position="42"/>
    </location>
</feature>
<keyword evidence="2" id="KW-0472">Membrane</keyword>
<dbReference type="SUPFAM" id="SSF55781">
    <property type="entry name" value="GAF domain-like"/>
    <property type="match status" value="1"/>
</dbReference>
<feature type="transmembrane region" description="Helical" evidence="2">
    <location>
        <begin position="224"/>
        <end position="243"/>
    </location>
</feature>